<feature type="compositionally biased region" description="Acidic residues" evidence="1">
    <location>
        <begin position="35"/>
        <end position="48"/>
    </location>
</feature>
<evidence type="ECO:0000313" key="2">
    <source>
        <dbReference type="EMBL" id="EDK38545.2"/>
    </source>
</evidence>
<dbReference type="VEuPathDB" id="FungiDB:PGUG_02643"/>
<dbReference type="AlphaFoldDB" id="A5DH92"/>
<protein>
    <submittedName>
        <fullName evidence="2">Uncharacterized protein</fullName>
    </submittedName>
</protein>
<dbReference type="GeneID" id="5126617"/>
<dbReference type="InParanoid" id="A5DH92"/>
<accession>A5DH92</accession>
<sequence>MHPRSAMESSAQKKTNSVEEVEEEGHQTAVSQEVMEVEEERQTESEVEVEWQIESEELEELVVLVVEGEVVRSADESEVEDSCSSVVGEQKWVDRFGVDLAGRFVVNWGQYPYAVVLLLVLVGAEVGDRICLFLEEEVEEDLQSVVGPDNSELLEEAEARFREKEEEQEEWPGNATAAVEERSPRLTRRWRSICVFTPFW</sequence>
<gene>
    <name evidence="2" type="ORF">PGUG_02643</name>
</gene>
<proteinExistence type="predicted"/>
<reference evidence="2 3" key="1">
    <citation type="journal article" date="2009" name="Nature">
        <title>Evolution of pathogenicity and sexual reproduction in eight Candida genomes.</title>
        <authorList>
            <person name="Butler G."/>
            <person name="Rasmussen M.D."/>
            <person name="Lin M.F."/>
            <person name="Santos M.A."/>
            <person name="Sakthikumar S."/>
            <person name="Munro C.A."/>
            <person name="Rheinbay E."/>
            <person name="Grabherr M."/>
            <person name="Forche A."/>
            <person name="Reedy J.L."/>
            <person name="Agrafioti I."/>
            <person name="Arnaud M.B."/>
            <person name="Bates S."/>
            <person name="Brown A.J."/>
            <person name="Brunke S."/>
            <person name="Costanzo M.C."/>
            <person name="Fitzpatrick D.A."/>
            <person name="de Groot P.W."/>
            <person name="Harris D."/>
            <person name="Hoyer L.L."/>
            <person name="Hube B."/>
            <person name="Klis F.M."/>
            <person name="Kodira C."/>
            <person name="Lennard N."/>
            <person name="Logue M.E."/>
            <person name="Martin R."/>
            <person name="Neiman A.M."/>
            <person name="Nikolaou E."/>
            <person name="Quail M.A."/>
            <person name="Quinn J."/>
            <person name="Santos M.C."/>
            <person name="Schmitzberger F.F."/>
            <person name="Sherlock G."/>
            <person name="Shah P."/>
            <person name="Silverstein K.A."/>
            <person name="Skrzypek M.S."/>
            <person name="Soll D."/>
            <person name="Staggs R."/>
            <person name="Stansfield I."/>
            <person name="Stumpf M.P."/>
            <person name="Sudbery P.E."/>
            <person name="Srikantha T."/>
            <person name="Zeng Q."/>
            <person name="Berman J."/>
            <person name="Berriman M."/>
            <person name="Heitman J."/>
            <person name="Gow N.A."/>
            <person name="Lorenz M.C."/>
            <person name="Birren B.W."/>
            <person name="Kellis M."/>
            <person name="Cuomo C.A."/>
        </authorList>
    </citation>
    <scope>NUCLEOTIDE SEQUENCE [LARGE SCALE GENOMIC DNA]</scope>
    <source>
        <strain evidence="3">ATCC 6260 / CBS 566 / DSM 6381 / JCM 1539 / NBRC 10279 / NRRL Y-324</strain>
    </source>
</reference>
<dbReference type="Proteomes" id="UP000001997">
    <property type="component" value="Unassembled WGS sequence"/>
</dbReference>
<dbReference type="KEGG" id="pgu:PGUG_02643"/>
<dbReference type="EMBL" id="CH408157">
    <property type="protein sequence ID" value="EDK38545.2"/>
    <property type="molecule type" value="Genomic_DNA"/>
</dbReference>
<evidence type="ECO:0000313" key="3">
    <source>
        <dbReference type="Proteomes" id="UP000001997"/>
    </source>
</evidence>
<evidence type="ECO:0000256" key="1">
    <source>
        <dbReference type="SAM" id="MobiDB-lite"/>
    </source>
</evidence>
<dbReference type="RefSeq" id="XP_001484914.2">
    <property type="nucleotide sequence ID" value="XM_001484864.1"/>
</dbReference>
<name>A5DH92_PICGU</name>
<keyword evidence="3" id="KW-1185">Reference proteome</keyword>
<dbReference type="HOGENOM" id="CLU_1366707_0_0_1"/>
<feature type="region of interest" description="Disordered" evidence="1">
    <location>
        <begin position="1"/>
        <end position="48"/>
    </location>
</feature>
<organism evidence="2 3">
    <name type="scientific">Meyerozyma guilliermondii (strain ATCC 6260 / CBS 566 / DSM 6381 / JCM 1539 / NBRC 10279 / NRRL Y-324)</name>
    <name type="common">Yeast</name>
    <name type="synonym">Candida guilliermondii</name>
    <dbReference type="NCBI Taxonomy" id="294746"/>
    <lineage>
        <taxon>Eukaryota</taxon>
        <taxon>Fungi</taxon>
        <taxon>Dikarya</taxon>
        <taxon>Ascomycota</taxon>
        <taxon>Saccharomycotina</taxon>
        <taxon>Pichiomycetes</taxon>
        <taxon>Debaryomycetaceae</taxon>
        <taxon>Meyerozyma</taxon>
    </lineage>
</organism>